<feature type="compositionally biased region" description="Basic and acidic residues" evidence="6">
    <location>
        <begin position="639"/>
        <end position="650"/>
    </location>
</feature>
<comment type="caution">
    <text evidence="9">The sequence shown here is derived from an EMBL/GenBank/DDBJ whole genome shotgun (WGS) entry which is preliminary data.</text>
</comment>
<evidence type="ECO:0000256" key="1">
    <source>
        <dbReference type="ARBA" id="ARBA00022603"/>
    </source>
</evidence>
<feature type="compositionally biased region" description="Basic and acidic residues" evidence="6">
    <location>
        <begin position="1756"/>
        <end position="1765"/>
    </location>
</feature>
<evidence type="ECO:0000256" key="4">
    <source>
        <dbReference type="ARBA" id="ARBA00023015"/>
    </source>
</evidence>
<feature type="region of interest" description="Disordered" evidence="6">
    <location>
        <begin position="1756"/>
        <end position="1821"/>
    </location>
</feature>
<dbReference type="PRINTS" id="PR00929">
    <property type="entry name" value="ATHOOK"/>
</dbReference>
<feature type="compositionally biased region" description="Basic and acidic residues" evidence="6">
    <location>
        <begin position="306"/>
        <end position="336"/>
    </location>
</feature>
<dbReference type="PROSITE" id="PS50280">
    <property type="entry name" value="SET"/>
    <property type="match status" value="1"/>
</dbReference>
<keyword evidence="5" id="KW-0804">Transcription</keyword>
<feature type="region of interest" description="Disordered" evidence="6">
    <location>
        <begin position="1019"/>
        <end position="1062"/>
    </location>
</feature>
<keyword evidence="4" id="KW-0805">Transcription regulation</keyword>
<dbReference type="PANTHER" id="PTHR45838">
    <property type="entry name" value="HISTONE-LYSINE-N-METHYLTRANSFERASE 2 KMT2 FAMILY MEMBER"/>
    <property type="match status" value="1"/>
</dbReference>
<feature type="compositionally biased region" description="Acidic residues" evidence="6">
    <location>
        <begin position="698"/>
        <end position="707"/>
    </location>
</feature>
<dbReference type="InterPro" id="IPR003616">
    <property type="entry name" value="Post-SET_dom"/>
</dbReference>
<feature type="region of interest" description="Disordered" evidence="6">
    <location>
        <begin position="275"/>
        <end position="581"/>
    </location>
</feature>
<feature type="compositionally biased region" description="Polar residues" evidence="6">
    <location>
        <begin position="684"/>
        <end position="695"/>
    </location>
</feature>
<evidence type="ECO:0000259" key="8">
    <source>
        <dbReference type="PROSITE" id="PS50868"/>
    </source>
</evidence>
<dbReference type="Pfam" id="PF05965">
    <property type="entry name" value="FYRC"/>
    <property type="match status" value="1"/>
</dbReference>
<feature type="region of interest" description="Disordered" evidence="6">
    <location>
        <begin position="593"/>
        <end position="777"/>
    </location>
</feature>
<dbReference type="SMART" id="SM00508">
    <property type="entry name" value="PostSET"/>
    <property type="match status" value="1"/>
</dbReference>
<organism evidence="9 10">
    <name type="scientific">Tegillarca granosa</name>
    <name type="common">Malaysian cockle</name>
    <name type="synonym">Anadara granosa</name>
    <dbReference type="NCBI Taxonomy" id="220873"/>
    <lineage>
        <taxon>Eukaryota</taxon>
        <taxon>Metazoa</taxon>
        <taxon>Spiralia</taxon>
        <taxon>Lophotrochozoa</taxon>
        <taxon>Mollusca</taxon>
        <taxon>Bivalvia</taxon>
        <taxon>Autobranchia</taxon>
        <taxon>Pteriomorphia</taxon>
        <taxon>Arcoida</taxon>
        <taxon>Arcoidea</taxon>
        <taxon>Arcidae</taxon>
        <taxon>Tegillarca</taxon>
    </lineage>
</organism>
<feature type="compositionally biased region" description="Polar residues" evidence="6">
    <location>
        <begin position="1019"/>
        <end position="1028"/>
    </location>
</feature>
<feature type="compositionally biased region" description="Basic and acidic residues" evidence="6">
    <location>
        <begin position="26"/>
        <end position="61"/>
    </location>
</feature>
<dbReference type="Gene3D" id="3.30.160.360">
    <property type="match status" value="1"/>
</dbReference>
<feature type="region of interest" description="Disordered" evidence="6">
    <location>
        <begin position="26"/>
        <end position="62"/>
    </location>
</feature>
<evidence type="ECO:0000256" key="3">
    <source>
        <dbReference type="ARBA" id="ARBA00022691"/>
    </source>
</evidence>
<keyword evidence="1" id="KW-0489">Methyltransferase</keyword>
<proteinExistence type="predicted"/>
<evidence type="ECO:0000313" key="9">
    <source>
        <dbReference type="EMBL" id="KAJ8316293.1"/>
    </source>
</evidence>
<dbReference type="CDD" id="cd19170">
    <property type="entry name" value="SET_KMT2A_2B"/>
    <property type="match status" value="1"/>
</dbReference>
<reference evidence="9 10" key="1">
    <citation type="submission" date="2022-12" db="EMBL/GenBank/DDBJ databases">
        <title>Chromosome-level genome of Tegillarca granosa.</title>
        <authorList>
            <person name="Kim J."/>
        </authorList>
    </citation>
    <scope>NUCLEOTIDE SEQUENCE [LARGE SCALE GENOMIC DNA]</scope>
    <source>
        <strain evidence="9">Teg-2019</strain>
        <tissue evidence="9">Adductor muscle</tissue>
    </source>
</reference>
<dbReference type="PROSITE" id="PS50868">
    <property type="entry name" value="POST_SET"/>
    <property type="match status" value="1"/>
</dbReference>
<evidence type="ECO:0000256" key="2">
    <source>
        <dbReference type="ARBA" id="ARBA00022679"/>
    </source>
</evidence>
<feature type="compositionally biased region" description="Polar residues" evidence="6">
    <location>
        <begin position="1767"/>
        <end position="1778"/>
    </location>
</feature>
<gene>
    <name evidence="9" type="ORF">KUTeg_006307</name>
</gene>
<dbReference type="InterPro" id="IPR001214">
    <property type="entry name" value="SET_dom"/>
</dbReference>
<feature type="compositionally biased region" description="Polar residues" evidence="6">
    <location>
        <begin position="516"/>
        <end position="525"/>
    </location>
</feature>
<keyword evidence="2" id="KW-0808">Transferase</keyword>
<feature type="compositionally biased region" description="Basic and acidic residues" evidence="6">
    <location>
        <begin position="350"/>
        <end position="360"/>
    </location>
</feature>
<dbReference type="InterPro" id="IPR047219">
    <property type="entry name" value="KMT2A_2B_SET"/>
</dbReference>
<dbReference type="SUPFAM" id="SSF82199">
    <property type="entry name" value="SET domain"/>
    <property type="match status" value="1"/>
</dbReference>
<dbReference type="SMART" id="SM00384">
    <property type="entry name" value="AT_hook"/>
    <property type="match status" value="9"/>
</dbReference>
<evidence type="ECO:0000256" key="5">
    <source>
        <dbReference type="ARBA" id="ARBA00023163"/>
    </source>
</evidence>
<feature type="compositionally biased region" description="Basic residues" evidence="6">
    <location>
        <begin position="1791"/>
        <end position="1813"/>
    </location>
</feature>
<evidence type="ECO:0000313" key="10">
    <source>
        <dbReference type="Proteomes" id="UP001217089"/>
    </source>
</evidence>
<feature type="domain" description="SET" evidence="7">
    <location>
        <begin position="2036"/>
        <end position="2152"/>
    </location>
</feature>
<feature type="compositionally biased region" description="Basic and acidic residues" evidence="6">
    <location>
        <begin position="454"/>
        <end position="466"/>
    </location>
</feature>
<feature type="compositionally biased region" description="Basic and acidic residues" evidence="6">
    <location>
        <begin position="379"/>
        <end position="395"/>
    </location>
</feature>
<feature type="compositionally biased region" description="Basic and acidic residues" evidence="6">
    <location>
        <begin position="743"/>
        <end position="757"/>
    </location>
</feature>
<protein>
    <submittedName>
        <fullName evidence="9">Uncharacterized protein</fullName>
    </submittedName>
</protein>
<dbReference type="InterPro" id="IPR017956">
    <property type="entry name" value="AT_hook_DNA-bd_motif"/>
</dbReference>
<dbReference type="InterPro" id="IPR003889">
    <property type="entry name" value="FYrich_C"/>
</dbReference>
<keyword evidence="3" id="KW-0949">S-adenosyl-L-methionine</keyword>
<name>A0ABQ9FG50_TEGGR</name>
<dbReference type="SMART" id="SM00317">
    <property type="entry name" value="SET"/>
    <property type="match status" value="1"/>
</dbReference>
<dbReference type="PROSITE" id="PS51543">
    <property type="entry name" value="FYRC"/>
    <property type="match status" value="1"/>
</dbReference>
<accession>A0ABQ9FG50</accession>
<feature type="region of interest" description="Disordered" evidence="6">
    <location>
        <begin position="191"/>
        <end position="224"/>
    </location>
</feature>
<feature type="compositionally biased region" description="Polar residues" evidence="6">
    <location>
        <begin position="805"/>
        <end position="814"/>
    </location>
</feature>
<dbReference type="InterPro" id="IPR046341">
    <property type="entry name" value="SET_dom_sf"/>
</dbReference>
<feature type="compositionally biased region" description="Basic and acidic residues" evidence="6">
    <location>
        <begin position="795"/>
        <end position="804"/>
    </location>
</feature>
<dbReference type="PANTHER" id="PTHR45838:SF9">
    <property type="entry name" value="LEUKEMIA PROTEIN, MLL, PUTATIVE-RELATED"/>
    <property type="match status" value="1"/>
</dbReference>
<dbReference type="Pfam" id="PF00856">
    <property type="entry name" value="SET"/>
    <property type="match status" value="1"/>
</dbReference>
<dbReference type="Proteomes" id="UP001217089">
    <property type="component" value="Unassembled WGS sequence"/>
</dbReference>
<feature type="compositionally biased region" description="Polar residues" evidence="6">
    <location>
        <begin position="1035"/>
        <end position="1044"/>
    </location>
</feature>
<dbReference type="SMART" id="SM00542">
    <property type="entry name" value="FYRC"/>
    <property type="match status" value="1"/>
</dbReference>
<dbReference type="Gene3D" id="2.170.270.10">
    <property type="entry name" value="SET domain"/>
    <property type="match status" value="1"/>
</dbReference>
<dbReference type="EMBL" id="JARBDR010000328">
    <property type="protein sequence ID" value="KAJ8316293.1"/>
    <property type="molecule type" value="Genomic_DNA"/>
</dbReference>
<feature type="compositionally biased region" description="Basic and acidic residues" evidence="6">
    <location>
        <begin position="215"/>
        <end position="224"/>
    </location>
</feature>
<evidence type="ECO:0000259" key="7">
    <source>
        <dbReference type="PROSITE" id="PS50280"/>
    </source>
</evidence>
<feature type="compositionally biased region" description="Basic residues" evidence="6">
    <location>
        <begin position="626"/>
        <end position="638"/>
    </location>
</feature>
<feature type="domain" description="Post-SET" evidence="8">
    <location>
        <begin position="2158"/>
        <end position="2174"/>
    </location>
</feature>
<feature type="region of interest" description="Disordered" evidence="6">
    <location>
        <begin position="1378"/>
        <end position="1397"/>
    </location>
</feature>
<evidence type="ECO:0000256" key="6">
    <source>
        <dbReference type="SAM" id="MobiDB-lite"/>
    </source>
</evidence>
<feature type="region of interest" description="Disordered" evidence="6">
    <location>
        <begin position="795"/>
        <end position="863"/>
    </location>
</feature>
<keyword evidence="10" id="KW-1185">Reference proteome</keyword>
<sequence length="2174" mass="239428">MIPLYNKQGLLIGHKLSPDALNLGLKNKETQKGQKSPKLENDNEKKDEHHESPVDTCHGKGEIGVTAVDCDRTMLDSQSDVKESVIKMETDIDETVSKQTNDAMEREGVETVDEGVKKENEKNLDNENMNKITELKEKSEKDSDCKHIKEKSNKTVKTKEEIELEEEKAEILKGLGLERTPKANEIRKAMKAQQLKSYPLRRLGKKSSPGTSPLKDQENMDDLPLHDKIALRIKEESLAKSSPGDKGPFKCPTCKRSYRTKESFNSHVEFCDFEISTSDDEEEENDKKTAGRYPMRKTTVVQRLAMESEERERNDTDTIIKKRGRPLKDKSFEKVNSDLLSPNVKRRGRPSKESCEKFVESDVENSQKETTVVRRRGRPSKESADTSEECEKLESDTTPTSKRRGRPPKSESDKSVGKMQSPSPDQKPKDKEIKSQSLSQSVETMRRRGRPSLNKRETEKCNDGKRIRTPTKAMIDFILDFDSLGSEDDKCRRNIDTNTSSDSPRKVGRPRKRSIDSSMNSSLEISTPRKRGRPSKSSNLSPKVVLDKLTPSKFKASTPNKRGRGRPPKLQKPNYLGSKGGILKKYVKLKRSKISASEMSRKRCGSPMMATSRQKHAKLTSDGAKIQKRSVGRPPKKKILTEDSDKEKKVTSTVEGSKGNPITLGSSSETEEQMTENDKLSKQELASQETTNSVIEISEQDNMDSLEEQAKSPSISEKREITLDEQTGMVIDAKGSVFSPSRLLKESPNEKSVTERGDYDDDSPDKSNRTPPSLKSKNVFDILAKAAASVIEEKCTNQPDDKNVTESGKVQVHNSAVRRSENQVAEPVSNKNEKEVVRPSMSAVSGTNAGAVMSDSGSKSVCTNTNIEKTSSYDQQINMYGSKSLAGKLASNSLEESSLIDLDKYQEKNPSVCEFSSSFTRVTGSHDKLSNKDNATIFKEKKPAILTSPIEKYEYPKGKVISPKKSPECPSSPDLRYAAQLIKHLPAKDVENLVGLSRFSSASQIASLITSLVEKNAQNKNTVPQTGNEGFAYKNSENPSSSRKTTPERRRSTKVASRSKPAAICRDAMSSAPPMLTSNVLSSGLPAGTTGGAIKTGVRYTMPSAVTSIQSQTREAISRLLHRSQAPFSEQQPSVIYTSMQSQIQGLQPQVQGLQAQVQGLQAQVQGLQPQVQGLQTQITGQELMSQPTFNMPAIQQVTPIQTVAISNPIQQVPPVQVIQQSPTILTLPAPPCQQVVVNPVLGSVPIQNSAIANSFQTSGFVGSQIVNMNSINANQSSQLVNMNSINTNQSLLPSNILYGTNIGSSVGVNPLIQTSVLQNNLGGFTPVQNSYSTVGYSADAIQSIHPSIITSVPSSVNVGNMSIKRNENSGVGAIIASSQQQQSNSTNGQSKAIITTPTTTTNSNTIVRIFIDGKPVAMTTDASVLNMQDHSSLLSKLGSSKLQAGKYTISVSSHSVPSTTPKILPAITPAITPVTSPVVTTKSSPSKDHKVLHSMLQSKIGLGEHALGFTTISKLNRPVDTVDRNLPSIISSSSSSSASSVKKIVTSVSASSSRQMPLSNSLPVSISPSSNSEIVKKLLSCTSPAILTTTSLTSISSGGSPVITSSLMTPLSSASQIQKKDTLTSLRNKIVGSQIRQRLIPAFPPESFRNLTVQEKSAIRSVVPQTSFIRRQDGSVIKRTVMKPNLLHRKRPSSVGGRSKRAVISIGEKNGLATGMVSKALVRKIVKEVNKNETGASLSGVNVVKMSVEEFKAQLEREKREKQQETGGQSSVSSSATGILKKSRENIKRSPMKKSKISVNRRKTPLKPRNISHPHTSGSVSHPIIHAQKEVPVLPQPAVEEEVTDTPMYSVFEHEARAQKQKEELRRKNGPHLKFEIISDDGFSCQADTMDEAWKQVTEKVQDARAAARLKNVSYSSLSGASMFGLNHHAIIYLVEQLYGAVHCRSYKFKFHDYDHLAEEEISVENPSGSVRSEPYQGRKPFDIFSFLMSQYRQMPAVIKQKEDIEMVHKSSRRATSMELPMAMRFRKLKDHAREAVGVFRSNIHGRGLFCKRTIDAGEMVIEYSGEVIRASLTDKREQYYERKGIGCYMFRIDDQEVVDATLHGSAARFINHSCEPNCYSKVIQVDGKKHIVIFAMRQIVRGEELTYDYKFPIEEVKIPCTCGSKKCRKYLN</sequence>